<keyword evidence="2 12" id="KW-0547">Nucleotide-binding</keyword>
<comment type="caution">
    <text evidence="16">The sequence shown here is derived from an EMBL/GenBank/DDBJ whole genome shotgun (WGS) entry which is preliminary data.</text>
</comment>
<dbReference type="CDD" id="cd18807">
    <property type="entry name" value="SF1_C_UvrD"/>
    <property type="match status" value="2"/>
</dbReference>
<dbReference type="AlphaFoldDB" id="A0A841GW31"/>
<dbReference type="FunFam" id="1.10.10.160:FF:000001">
    <property type="entry name" value="ATP-dependent DNA helicase"/>
    <property type="match status" value="1"/>
</dbReference>
<dbReference type="EC" id="5.6.2.4" evidence="9"/>
<feature type="binding site" evidence="12">
    <location>
        <begin position="27"/>
        <end position="34"/>
    </location>
    <ligand>
        <name>ATP</name>
        <dbReference type="ChEBI" id="CHEBI:30616"/>
    </ligand>
</feature>
<keyword evidence="17" id="KW-1185">Reference proteome</keyword>
<evidence type="ECO:0000256" key="4">
    <source>
        <dbReference type="ARBA" id="ARBA00022806"/>
    </source>
</evidence>
<protein>
    <recommendedName>
        <fullName evidence="9">DNA 3'-5' helicase</fullName>
        <ecNumber evidence="9">5.6.2.4</ecNumber>
    </recommendedName>
    <alternativeName>
        <fullName evidence="10">DNA 3'-5' helicase II</fullName>
    </alternativeName>
</protein>
<keyword evidence="3 12" id="KW-0378">Hydrolase</keyword>
<dbReference type="PROSITE" id="PS51217">
    <property type="entry name" value="UVRD_HELICASE_CTER"/>
    <property type="match status" value="1"/>
</dbReference>
<feature type="domain" description="UvrD-like helicase ATP-binding" evidence="14">
    <location>
        <begin position="6"/>
        <end position="286"/>
    </location>
</feature>
<proteinExistence type="inferred from homology"/>
<evidence type="ECO:0000259" key="14">
    <source>
        <dbReference type="PROSITE" id="PS51198"/>
    </source>
</evidence>
<dbReference type="Pfam" id="PF13361">
    <property type="entry name" value="UvrD_C"/>
    <property type="match status" value="2"/>
</dbReference>
<feature type="compositionally biased region" description="Polar residues" evidence="13">
    <location>
        <begin position="669"/>
        <end position="684"/>
    </location>
</feature>
<dbReference type="GO" id="GO:0033202">
    <property type="term" value="C:DNA helicase complex"/>
    <property type="evidence" value="ECO:0007669"/>
    <property type="project" value="TreeGrafter"/>
</dbReference>
<evidence type="ECO:0000256" key="1">
    <source>
        <dbReference type="ARBA" id="ARBA00009922"/>
    </source>
</evidence>
<dbReference type="EMBL" id="JACHIA010000003">
    <property type="protein sequence ID" value="MBB6070138.1"/>
    <property type="molecule type" value="Genomic_DNA"/>
</dbReference>
<dbReference type="InterPro" id="IPR027417">
    <property type="entry name" value="P-loop_NTPase"/>
</dbReference>
<evidence type="ECO:0000256" key="5">
    <source>
        <dbReference type="ARBA" id="ARBA00022840"/>
    </source>
</evidence>
<accession>A0A841GW31</accession>
<dbReference type="GO" id="GO:0009314">
    <property type="term" value="P:response to radiation"/>
    <property type="evidence" value="ECO:0007669"/>
    <property type="project" value="UniProtKB-ARBA"/>
</dbReference>
<evidence type="ECO:0000256" key="8">
    <source>
        <dbReference type="ARBA" id="ARBA00034617"/>
    </source>
</evidence>
<dbReference type="CDD" id="cd17932">
    <property type="entry name" value="DEXQc_UvrD"/>
    <property type="match status" value="1"/>
</dbReference>
<dbReference type="InterPro" id="IPR000212">
    <property type="entry name" value="DNA_helicase_UvrD/REP"/>
</dbReference>
<keyword evidence="7" id="KW-0413">Isomerase</keyword>
<name>A0A841GW31_9BACT</name>
<dbReference type="GO" id="GO:0016787">
    <property type="term" value="F:hydrolase activity"/>
    <property type="evidence" value="ECO:0007669"/>
    <property type="project" value="UniProtKB-UniRule"/>
</dbReference>
<comment type="similarity">
    <text evidence="1">Belongs to the helicase family. UvrD subfamily.</text>
</comment>
<evidence type="ECO:0000256" key="9">
    <source>
        <dbReference type="ARBA" id="ARBA00034808"/>
    </source>
</evidence>
<dbReference type="PANTHER" id="PTHR11070">
    <property type="entry name" value="UVRD / RECB / PCRA DNA HELICASE FAMILY MEMBER"/>
    <property type="match status" value="1"/>
</dbReference>
<dbReference type="PROSITE" id="PS51198">
    <property type="entry name" value="UVRD_HELICASE_ATP_BIND"/>
    <property type="match status" value="1"/>
</dbReference>
<evidence type="ECO:0000256" key="2">
    <source>
        <dbReference type="ARBA" id="ARBA00022741"/>
    </source>
</evidence>
<dbReference type="GO" id="GO:0005524">
    <property type="term" value="F:ATP binding"/>
    <property type="evidence" value="ECO:0007669"/>
    <property type="project" value="UniProtKB-UniRule"/>
</dbReference>
<dbReference type="SUPFAM" id="SSF52540">
    <property type="entry name" value="P-loop containing nucleoside triphosphate hydrolases"/>
    <property type="match status" value="1"/>
</dbReference>
<dbReference type="InterPro" id="IPR014017">
    <property type="entry name" value="DNA_helicase_UvrD-like_C"/>
</dbReference>
<evidence type="ECO:0000259" key="15">
    <source>
        <dbReference type="PROSITE" id="PS51217"/>
    </source>
</evidence>
<keyword evidence="4 12" id="KW-0347">Helicase</keyword>
<dbReference type="InterPro" id="IPR013986">
    <property type="entry name" value="DExx_box_DNA_helicase_dom_sf"/>
</dbReference>
<comment type="catalytic activity">
    <reaction evidence="8">
        <text>Couples ATP hydrolysis with the unwinding of duplex DNA by translocating in the 3'-5' direction.</text>
        <dbReference type="EC" id="5.6.2.4"/>
    </reaction>
</comment>
<dbReference type="InterPro" id="IPR014016">
    <property type="entry name" value="UvrD-like_ATP-bd"/>
</dbReference>
<evidence type="ECO:0000256" key="3">
    <source>
        <dbReference type="ARBA" id="ARBA00022801"/>
    </source>
</evidence>
<evidence type="ECO:0000313" key="17">
    <source>
        <dbReference type="Proteomes" id="UP000582837"/>
    </source>
</evidence>
<dbReference type="RefSeq" id="WP_170039924.1">
    <property type="nucleotide sequence ID" value="NZ_JABDTL010000002.1"/>
</dbReference>
<organism evidence="16 17">
    <name type="scientific">Longimicrobium terrae</name>
    <dbReference type="NCBI Taxonomy" id="1639882"/>
    <lineage>
        <taxon>Bacteria</taxon>
        <taxon>Pseudomonadati</taxon>
        <taxon>Gemmatimonadota</taxon>
        <taxon>Longimicrobiia</taxon>
        <taxon>Longimicrobiales</taxon>
        <taxon>Longimicrobiaceae</taxon>
        <taxon>Longimicrobium</taxon>
    </lineage>
</organism>
<evidence type="ECO:0000256" key="11">
    <source>
        <dbReference type="ARBA" id="ARBA00048988"/>
    </source>
</evidence>
<dbReference type="Proteomes" id="UP000582837">
    <property type="component" value="Unassembled WGS sequence"/>
</dbReference>
<evidence type="ECO:0000256" key="12">
    <source>
        <dbReference type="PROSITE-ProRule" id="PRU00560"/>
    </source>
</evidence>
<sequence length="778" mass="86934">MAFDLSHLNPEQNEAASHFEGPLLVLAGAGSGKTRVLTSRITWLVDEMGVDPAGILALTFTNKAAGEMRERVRSMLGRELAGMWIGTFHSVGVRILRRDAPKLGWSPSFTVYDADDQDALIKRIIRDQLKLDLKKWPPRAIHSAISAAKNELTGPQEYAEGANDAFERVVADVYPRYQQALKDANAFDFDDLLVKPVELLRTHPHVLRRYQDRFRFLLVDEYQDTNRAQYVFLQLMAAEARNLFVVGDDDQSIYGWRGADIRNILDFEKDFPDSRIVRLEQNYRSSANILDAANRVISHNVNRKGKTLRTDAAAGERITLVEAADESDEARWVAEEIQARMADDARLSLRHFVILYRTNAQSRAMEEGLRREGMPYRVIGGTRFYERREVKDALAYLRLVSNASADEAFLRIVNVPRRGIGDASVTRLAEHAAARRIPLLAAAAEAGSVDGIRGVAAKALPELSALIGKYAALASLEGVELDQLLRELVLESGLVEALKAEGPEGKDRLANLDELIAGAAEIQRRLVDEDPELMMELEDAGETSPRPLDLFLGHVALVADVDQHDPTADAVSMMTLHNAKGLEFPFVFISGMEDGLFPLIRAYDEPEDLEEERRLFYVGVTRAERKLYLVHAKRRRRGAQYMDSAPSPFLESVPEDLTETRKTPRILERSSSWSQPWKQGGSYTSRRERLFGGDSAWGGGKKKDDGDDSGYQVDYADSQDAPSLRKGARVRHPTFGSGTVKELTGYGNDVKAAIEFDSVGRKTVVVRYANLESETDWD</sequence>
<dbReference type="PANTHER" id="PTHR11070:SF2">
    <property type="entry name" value="ATP-DEPENDENT DNA HELICASE SRS2"/>
    <property type="match status" value="1"/>
</dbReference>
<dbReference type="Gene3D" id="1.10.486.10">
    <property type="entry name" value="PCRA, domain 4"/>
    <property type="match status" value="1"/>
</dbReference>
<evidence type="ECO:0000256" key="7">
    <source>
        <dbReference type="ARBA" id="ARBA00023235"/>
    </source>
</evidence>
<evidence type="ECO:0000256" key="6">
    <source>
        <dbReference type="ARBA" id="ARBA00023125"/>
    </source>
</evidence>
<dbReference type="GO" id="GO:0000725">
    <property type="term" value="P:recombinational repair"/>
    <property type="evidence" value="ECO:0007669"/>
    <property type="project" value="TreeGrafter"/>
</dbReference>
<dbReference type="GO" id="GO:0003677">
    <property type="term" value="F:DNA binding"/>
    <property type="evidence" value="ECO:0007669"/>
    <property type="project" value="UniProtKB-KW"/>
</dbReference>
<keyword evidence="5 12" id="KW-0067">ATP-binding</keyword>
<dbReference type="Pfam" id="PF21196">
    <property type="entry name" value="PcrA_UvrD_tudor"/>
    <property type="match status" value="1"/>
</dbReference>
<dbReference type="GO" id="GO:0043138">
    <property type="term" value="F:3'-5' DNA helicase activity"/>
    <property type="evidence" value="ECO:0007669"/>
    <property type="project" value="UniProtKB-EC"/>
</dbReference>
<evidence type="ECO:0000313" key="16">
    <source>
        <dbReference type="EMBL" id="MBB6070138.1"/>
    </source>
</evidence>
<evidence type="ECO:0000256" key="10">
    <source>
        <dbReference type="ARBA" id="ARBA00034923"/>
    </source>
</evidence>
<comment type="catalytic activity">
    <reaction evidence="11">
        <text>ATP + H2O = ADP + phosphate + H(+)</text>
        <dbReference type="Rhea" id="RHEA:13065"/>
        <dbReference type="ChEBI" id="CHEBI:15377"/>
        <dbReference type="ChEBI" id="CHEBI:15378"/>
        <dbReference type="ChEBI" id="CHEBI:30616"/>
        <dbReference type="ChEBI" id="CHEBI:43474"/>
        <dbReference type="ChEBI" id="CHEBI:456216"/>
        <dbReference type="EC" id="5.6.2.4"/>
    </reaction>
</comment>
<evidence type="ECO:0000256" key="13">
    <source>
        <dbReference type="SAM" id="MobiDB-lite"/>
    </source>
</evidence>
<dbReference type="Pfam" id="PF00580">
    <property type="entry name" value="UvrD-helicase"/>
    <property type="match status" value="1"/>
</dbReference>
<dbReference type="GO" id="GO:0005829">
    <property type="term" value="C:cytosol"/>
    <property type="evidence" value="ECO:0007669"/>
    <property type="project" value="TreeGrafter"/>
</dbReference>
<reference evidence="16 17" key="1">
    <citation type="submission" date="2020-08" db="EMBL/GenBank/DDBJ databases">
        <title>Genomic Encyclopedia of Type Strains, Phase IV (KMG-IV): sequencing the most valuable type-strain genomes for metagenomic binning, comparative biology and taxonomic classification.</title>
        <authorList>
            <person name="Goeker M."/>
        </authorList>
    </citation>
    <scope>NUCLEOTIDE SEQUENCE [LARGE SCALE GENOMIC DNA]</scope>
    <source>
        <strain evidence="16 17">DSM 29007</strain>
    </source>
</reference>
<dbReference type="Gene3D" id="3.40.50.300">
    <property type="entry name" value="P-loop containing nucleotide triphosphate hydrolases"/>
    <property type="match status" value="2"/>
</dbReference>
<dbReference type="Gene3D" id="1.10.10.160">
    <property type="match status" value="1"/>
</dbReference>
<gene>
    <name evidence="16" type="ORF">HNQ61_001755</name>
</gene>
<feature type="region of interest" description="Disordered" evidence="13">
    <location>
        <begin position="660"/>
        <end position="743"/>
    </location>
</feature>
<keyword evidence="6" id="KW-0238">DNA-binding</keyword>
<feature type="domain" description="UvrD-like helicase C-terminal" evidence="15">
    <location>
        <begin position="287"/>
        <end position="581"/>
    </location>
</feature>